<comment type="similarity">
    <text evidence="1">Belongs to the UPF0065 (bug) family.</text>
</comment>
<feature type="signal peptide" evidence="2">
    <location>
        <begin position="1"/>
        <end position="30"/>
    </location>
</feature>
<dbReference type="EMBL" id="AWOR01000110">
    <property type="protein sequence ID" value="KGH23323.1"/>
    <property type="molecule type" value="Genomic_DNA"/>
</dbReference>
<keyword evidence="2" id="KW-0732">Signal</keyword>
<name>A0A096F0K7_COMTE</name>
<gene>
    <name evidence="3" type="ORF">P353_28175</name>
</gene>
<dbReference type="CDD" id="cd07012">
    <property type="entry name" value="PBP2_Bug_TTT"/>
    <property type="match status" value="1"/>
</dbReference>
<dbReference type="Gene3D" id="3.40.190.150">
    <property type="entry name" value="Bordetella uptake gene, domain 1"/>
    <property type="match status" value="1"/>
</dbReference>
<sequence length="331" mass="35753">MRNHTRERRRLLVAASAAALLAAAHFAAQAQGDSYPARPIRLVVPYGAGGPTDAHLRVVAQQASQLLGQPVVIENKPGANGTFGAVELARAQPDGYTLAVLPASVYREPYLNRVSFDPLKLSYVIGMTDYTFGLAVRREAPWKSWKEFAEDASRRPGRISVGAAGPVQTPSIVLSELVQSTGLQLNRVPYKGDSEQASDLLGGHIDAGVLSGVASQHVQSGRLRYLAMFTSSRVPQFPQVPTLTELGVDAVIESPYGIAAPAGLAPARLRIIHDAFKAALESAQGRKILEQLNQPLNYRSPQEFEQYARSAYAREKTRMEQFKAVAGGTPQ</sequence>
<accession>A0A096F0K7</accession>
<dbReference type="PANTHER" id="PTHR42928:SF5">
    <property type="entry name" value="BLR1237 PROTEIN"/>
    <property type="match status" value="1"/>
</dbReference>
<dbReference type="Proteomes" id="UP000029553">
    <property type="component" value="Unassembled WGS sequence"/>
</dbReference>
<dbReference type="PIRSF" id="PIRSF017082">
    <property type="entry name" value="YflP"/>
    <property type="match status" value="1"/>
</dbReference>
<dbReference type="AlphaFoldDB" id="A0A096F0K7"/>
<dbReference type="RefSeq" id="WP_034376503.1">
    <property type="nucleotide sequence ID" value="NZ_AWOR01000110.1"/>
</dbReference>
<evidence type="ECO:0000313" key="3">
    <source>
        <dbReference type="EMBL" id="KGH23323.1"/>
    </source>
</evidence>
<dbReference type="PANTHER" id="PTHR42928">
    <property type="entry name" value="TRICARBOXYLATE-BINDING PROTEIN"/>
    <property type="match status" value="1"/>
</dbReference>
<dbReference type="InterPro" id="IPR042100">
    <property type="entry name" value="Bug_dom1"/>
</dbReference>
<reference evidence="3 4" key="1">
    <citation type="submission" date="2013-09" db="EMBL/GenBank/DDBJ databases">
        <title>High correlation between genotypes and phenotypes of environmental bacteria Comamonas testosteroni strains.</title>
        <authorList>
            <person name="Liu L."/>
            <person name="Zhu W."/>
            <person name="Xia X."/>
            <person name="Xu B."/>
            <person name="Luo M."/>
            <person name="Wang G."/>
        </authorList>
    </citation>
    <scope>NUCLEOTIDE SEQUENCE [LARGE SCALE GENOMIC DNA]</scope>
    <source>
        <strain evidence="3 4">JL40</strain>
    </source>
</reference>
<dbReference type="InterPro" id="IPR006311">
    <property type="entry name" value="TAT_signal"/>
</dbReference>
<proteinExistence type="inferred from homology"/>
<dbReference type="SUPFAM" id="SSF53850">
    <property type="entry name" value="Periplasmic binding protein-like II"/>
    <property type="match status" value="1"/>
</dbReference>
<dbReference type="Gene3D" id="3.40.190.10">
    <property type="entry name" value="Periplasmic binding protein-like II"/>
    <property type="match status" value="1"/>
</dbReference>
<dbReference type="PROSITE" id="PS51318">
    <property type="entry name" value="TAT"/>
    <property type="match status" value="1"/>
</dbReference>
<evidence type="ECO:0000313" key="4">
    <source>
        <dbReference type="Proteomes" id="UP000029553"/>
    </source>
</evidence>
<dbReference type="InterPro" id="IPR005064">
    <property type="entry name" value="BUG"/>
</dbReference>
<dbReference type="Pfam" id="PF03401">
    <property type="entry name" value="TctC"/>
    <property type="match status" value="1"/>
</dbReference>
<evidence type="ECO:0000256" key="1">
    <source>
        <dbReference type="ARBA" id="ARBA00006987"/>
    </source>
</evidence>
<evidence type="ECO:0000256" key="2">
    <source>
        <dbReference type="SAM" id="SignalP"/>
    </source>
</evidence>
<protein>
    <submittedName>
        <fullName evidence="3">TctC</fullName>
    </submittedName>
</protein>
<feature type="chain" id="PRO_5001917768" evidence="2">
    <location>
        <begin position="31"/>
        <end position="331"/>
    </location>
</feature>
<comment type="caution">
    <text evidence="3">The sequence shown here is derived from an EMBL/GenBank/DDBJ whole genome shotgun (WGS) entry which is preliminary data.</text>
</comment>
<organism evidence="3 4">
    <name type="scientific">Comamonas testosteroni</name>
    <name type="common">Pseudomonas testosteroni</name>
    <dbReference type="NCBI Taxonomy" id="285"/>
    <lineage>
        <taxon>Bacteria</taxon>
        <taxon>Pseudomonadati</taxon>
        <taxon>Pseudomonadota</taxon>
        <taxon>Betaproteobacteria</taxon>
        <taxon>Burkholderiales</taxon>
        <taxon>Comamonadaceae</taxon>
        <taxon>Comamonas</taxon>
    </lineage>
</organism>